<name>A0ABN0UVH5_9PSEU</name>
<comment type="caution">
    <text evidence="1">The sequence shown here is derived from an EMBL/GenBank/DDBJ whole genome shotgun (WGS) entry which is preliminary data.</text>
</comment>
<protein>
    <submittedName>
        <fullName evidence="1">Uncharacterized protein</fullName>
    </submittedName>
</protein>
<proteinExistence type="predicted"/>
<evidence type="ECO:0000313" key="2">
    <source>
        <dbReference type="Proteomes" id="UP001500416"/>
    </source>
</evidence>
<evidence type="ECO:0000313" key="1">
    <source>
        <dbReference type="EMBL" id="GAA0262831.1"/>
    </source>
</evidence>
<sequence length="61" mass="6281">MALQALTLPVATAEQCTALTTLMAPPETAVSDAPLHEPHAAGALLLGLLISPPTPKEPKDR</sequence>
<organism evidence="1 2">
    <name type="scientific">Saccharothrix mutabilis subsp. mutabilis</name>
    <dbReference type="NCBI Taxonomy" id="66855"/>
    <lineage>
        <taxon>Bacteria</taxon>
        <taxon>Bacillati</taxon>
        <taxon>Actinomycetota</taxon>
        <taxon>Actinomycetes</taxon>
        <taxon>Pseudonocardiales</taxon>
        <taxon>Pseudonocardiaceae</taxon>
        <taxon>Saccharothrix</taxon>
    </lineage>
</organism>
<reference evidence="1 2" key="1">
    <citation type="journal article" date="2019" name="Int. J. Syst. Evol. Microbiol.">
        <title>The Global Catalogue of Microorganisms (GCM) 10K type strain sequencing project: providing services to taxonomists for standard genome sequencing and annotation.</title>
        <authorList>
            <consortium name="The Broad Institute Genomics Platform"/>
            <consortium name="The Broad Institute Genome Sequencing Center for Infectious Disease"/>
            <person name="Wu L."/>
            <person name="Ma J."/>
        </authorList>
    </citation>
    <scope>NUCLEOTIDE SEQUENCE [LARGE SCALE GENOMIC DNA]</scope>
    <source>
        <strain evidence="1 2">JCM 3380</strain>
    </source>
</reference>
<dbReference type="RefSeq" id="WP_343940084.1">
    <property type="nucleotide sequence ID" value="NZ_BAAABU010000034.1"/>
</dbReference>
<accession>A0ABN0UVH5</accession>
<dbReference type="EMBL" id="BAAABU010000034">
    <property type="protein sequence ID" value="GAA0262831.1"/>
    <property type="molecule type" value="Genomic_DNA"/>
</dbReference>
<gene>
    <name evidence="1" type="ORF">GCM10010492_74860</name>
</gene>
<keyword evidence="2" id="KW-1185">Reference proteome</keyword>
<dbReference type="Proteomes" id="UP001500416">
    <property type="component" value="Unassembled WGS sequence"/>
</dbReference>